<keyword evidence="1" id="KW-0472">Membrane</keyword>
<dbReference type="Pfam" id="PF13131">
    <property type="entry name" value="DUF3951"/>
    <property type="match status" value="1"/>
</dbReference>
<keyword evidence="1" id="KW-1133">Transmembrane helix</keyword>
<reference evidence="2 3" key="1">
    <citation type="submission" date="2024-04" db="EMBL/GenBank/DDBJ databases">
        <title>Screening of coral probiotics and analysis of their probiotic properties.</title>
        <authorList>
            <person name="Wang S."/>
        </authorList>
    </citation>
    <scope>NUCLEOTIDE SEQUENCE [LARGE SCALE GENOMIC DNA]</scope>
    <source>
        <strain evidence="2 3">GXU-Z9</strain>
    </source>
</reference>
<keyword evidence="1" id="KW-0812">Transmembrane</keyword>
<dbReference type="EMBL" id="CP151651">
    <property type="protein sequence ID" value="WZP05534.1"/>
    <property type="molecule type" value="Genomic_DNA"/>
</dbReference>
<dbReference type="RefSeq" id="WP_083390415.1">
    <property type="nucleotide sequence ID" value="NZ_CP151651.1"/>
</dbReference>
<organism evidence="2 3">
    <name type="scientific">Cytobacillus pseudoceanisediminis</name>
    <dbReference type="NCBI Taxonomy" id="3051614"/>
    <lineage>
        <taxon>Bacteria</taxon>
        <taxon>Bacillati</taxon>
        <taxon>Bacillota</taxon>
        <taxon>Bacilli</taxon>
        <taxon>Bacillales</taxon>
        <taxon>Bacillaceae</taxon>
        <taxon>Cytobacillus</taxon>
    </lineage>
</organism>
<dbReference type="Proteomes" id="UP001472074">
    <property type="component" value="Chromosome"/>
</dbReference>
<dbReference type="InterPro" id="IPR025028">
    <property type="entry name" value="DUF3951"/>
</dbReference>
<gene>
    <name evidence="2" type="ORF">AADC60_15680</name>
</gene>
<keyword evidence="3" id="KW-1185">Reference proteome</keyword>
<name>A0ABZ2ZDG6_9BACI</name>
<proteinExistence type="predicted"/>
<evidence type="ECO:0000313" key="3">
    <source>
        <dbReference type="Proteomes" id="UP001472074"/>
    </source>
</evidence>
<evidence type="ECO:0000313" key="2">
    <source>
        <dbReference type="EMBL" id="WZP05534.1"/>
    </source>
</evidence>
<feature type="transmembrane region" description="Helical" evidence="1">
    <location>
        <begin position="6"/>
        <end position="21"/>
    </location>
</feature>
<sequence>MAYVYTLCVIFVIGFVIYRMMKKKSTPSTNYTLYDDITMGTD</sequence>
<protein>
    <submittedName>
        <fullName evidence="2">DUF3951 domain-containing protein</fullName>
    </submittedName>
</protein>
<evidence type="ECO:0000256" key="1">
    <source>
        <dbReference type="SAM" id="Phobius"/>
    </source>
</evidence>
<accession>A0ABZ2ZDG6</accession>